<sequence>MLQGNFFSQFDLLLKSKNNWFWCTSNGCSKEGNKLLKTPCILSVTYERTSARNSWVFA</sequence>
<proteinExistence type="predicted"/>
<protein>
    <submittedName>
        <fullName evidence="1">Uncharacterized protein</fullName>
    </submittedName>
</protein>
<reference evidence="1" key="1">
    <citation type="submission" date="2016-02" db="EMBL/GenBank/DDBJ databases">
        <title>WGS assembly of Manihot esculenta.</title>
        <authorList>
            <person name="Bredeson J.V."/>
            <person name="Prochnik S.E."/>
            <person name="Lyons J.B."/>
            <person name="Schmutz J."/>
            <person name="Grimwood J."/>
            <person name="Vrebalov J."/>
            <person name="Bart R.S."/>
            <person name="Amuge T."/>
            <person name="Ferguson M.E."/>
            <person name="Green R."/>
            <person name="Putnam N."/>
            <person name="Stites J."/>
            <person name="Rounsley S."/>
            <person name="Rokhsar D.S."/>
        </authorList>
    </citation>
    <scope>NUCLEOTIDE SEQUENCE [LARGE SCALE GENOMIC DNA]</scope>
    <source>
        <tissue evidence="1">Leaf</tissue>
    </source>
</reference>
<dbReference type="EMBL" id="CM004387">
    <property type="protein sequence ID" value="OAY60630.1"/>
    <property type="molecule type" value="Genomic_DNA"/>
</dbReference>
<name>A0A2C9WK98_MANES</name>
<gene>
    <name evidence="1" type="ORF">MANES_01G127000</name>
</gene>
<evidence type="ECO:0000313" key="1">
    <source>
        <dbReference type="EMBL" id="OAY60630.1"/>
    </source>
</evidence>
<dbReference type="AlphaFoldDB" id="A0A2C9WK98"/>
<accession>A0A2C9WK98</accession>
<organism evidence="1">
    <name type="scientific">Manihot esculenta</name>
    <name type="common">Cassava</name>
    <name type="synonym">Jatropha manihot</name>
    <dbReference type="NCBI Taxonomy" id="3983"/>
    <lineage>
        <taxon>Eukaryota</taxon>
        <taxon>Viridiplantae</taxon>
        <taxon>Streptophyta</taxon>
        <taxon>Embryophyta</taxon>
        <taxon>Tracheophyta</taxon>
        <taxon>Spermatophyta</taxon>
        <taxon>Magnoliopsida</taxon>
        <taxon>eudicotyledons</taxon>
        <taxon>Gunneridae</taxon>
        <taxon>Pentapetalae</taxon>
        <taxon>rosids</taxon>
        <taxon>fabids</taxon>
        <taxon>Malpighiales</taxon>
        <taxon>Euphorbiaceae</taxon>
        <taxon>Crotonoideae</taxon>
        <taxon>Manihoteae</taxon>
        <taxon>Manihot</taxon>
    </lineage>
</organism>